<sequence length="108" mass="12461">MALSNRQTFFFDGQTYNYRITEAGIRRFEQDGKRRIHYGMSLTMVVRALYHVSQSSLPFSIGENELVDGFRKGLLRTRKNRGEYSLRGIRSLLVKARKEIIGTSVSVL</sequence>
<dbReference type="AlphaFoldDB" id="A0A6I1RB81"/>
<reference evidence="2" key="1">
    <citation type="submission" date="2019-09" db="EMBL/GenBank/DDBJ databases">
        <title>Distinct polysaccharide growth profiles of human intestinal Prevotella copri isolates.</title>
        <authorList>
            <person name="Fehlner-Peach H."/>
            <person name="Magnabosco C."/>
            <person name="Raghavan V."/>
            <person name="Scher J.U."/>
            <person name="Tett A."/>
            <person name="Cox L.M."/>
            <person name="Gottsegen C."/>
            <person name="Watters A."/>
            <person name="Wiltshire- Gordon J.D."/>
            <person name="Segata N."/>
            <person name="Bonneau R."/>
            <person name="Littman D.R."/>
        </authorList>
    </citation>
    <scope>NUCLEOTIDE SEQUENCE [LARGE SCALE GENOMIC DNA]</scope>
    <source>
        <strain evidence="2">iAQ1179</strain>
    </source>
</reference>
<proteinExistence type="predicted"/>
<name>A0A6I1RB81_9BACT</name>
<accession>A0A6I1RB81</accession>
<dbReference type="EMBL" id="VZCW01000208">
    <property type="protein sequence ID" value="MQN12719.1"/>
    <property type="molecule type" value="Genomic_DNA"/>
</dbReference>
<evidence type="ECO:0000313" key="1">
    <source>
        <dbReference type="EMBL" id="MQN12719.1"/>
    </source>
</evidence>
<organism evidence="1 2">
    <name type="scientific">Segatella copri</name>
    <dbReference type="NCBI Taxonomy" id="165179"/>
    <lineage>
        <taxon>Bacteria</taxon>
        <taxon>Pseudomonadati</taxon>
        <taxon>Bacteroidota</taxon>
        <taxon>Bacteroidia</taxon>
        <taxon>Bacteroidales</taxon>
        <taxon>Prevotellaceae</taxon>
        <taxon>Segatella</taxon>
    </lineage>
</organism>
<dbReference type="Proteomes" id="UP000442105">
    <property type="component" value="Unassembled WGS sequence"/>
</dbReference>
<dbReference type="RefSeq" id="WP_153085748.1">
    <property type="nucleotide sequence ID" value="NZ_VZCS01000121.1"/>
</dbReference>
<gene>
    <name evidence="1" type="ORF">F7D95_07775</name>
</gene>
<protein>
    <submittedName>
        <fullName evidence="1">Uncharacterized protein</fullName>
    </submittedName>
</protein>
<comment type="caution">
    <text evidence="1">The sequence shown here is derived from an EMBL/GenBank/DDBJ whole genome shotgun (WGS) entry which is preliminary data.</text>
</comment>
<evidence type="ECO:0000313" key="2">
    <source>
        <dbReference type="Proteomes" id="UP000442105"/>
    </source>
</evidence>